<evidence type="ECO:0000313" key="4">
    <source>
        <dbReference type="EMBL" id="SBS95238.1"/>
    </source>
</evidence>
<dbReference type="EMBL" id="FLQV01000540">
    <property type="protein sequence ID" value="SBS95238.1"/>
    <property type="molecule type" value="Genomic_DNA"/>
</dbReference>
<dbReference type="InterPro" id="IPR016142">
    <property type="entry name" value="Citrate_synth-like_lrg_a-sub"/>
</dbReference>
<dbReference type="AlphaFoldDB" id="A0A1A8WSF0"/>
<gene>
    <name evidence="4" type="ORF">POVCU1_029290</name>
</gene>
<dbReference type="GO" id="GO:0046912">
    <property type="term" value="F:acyltransferase activity, acyl groups converted into alkyl on transfer"/>
    <property type="evidence" value="ECO:0007669"/>
    <property type="project" value="InterPro"/>
</dbReference>
<name>A0A1A8WSF0_PLAOA</name>
<dbReference type="Gene3D" id="1.10.580.10">
    <property type="entry name" value="Citrate Synthase, domain 1"/>
    <property type="match status" value="1"/>
</dbReference>
<dbReference type="Proteomes" id="UP000078546">
    <property type="component" value="Unassembled WGS sequence"/>
</dbReference>
<evidence type="ECO:0000256" key="1">
    <source>
        <dbReference type="ARBA" id="ARBA00010566"/>
    </source>
</evidence>
<feature type="transmembrane region" description="Helical" evidence="3">
    <location>
        <begin position="80"/>
        <end position="99"/>
    </location>
</feature>
<dbReference type="GO" id="GO:0005759">
    <property type="term" value="C:mitochondrial matrix"/>
    <property type="evidence" value="ECO:0007669"/>
    <property type="project" value="TreeGrafter"/>
</dbReference>
<dbReference type="Pfam" id="PF00285">
    <property type="entry name" value="Citrate_synt"/>
    <property type="match status" value="1"/>
</dbReference>
<dbReference type="SUPFAM" id="SSF48256">
    <property type="entry name" value="Citrate synthase"/>
    <property type="match status" value="1"/>
</dbReference>
<comment type="similarity">
    <text evidence="1">Belongs to the citrate synthase family.</text>
</comment>
<evidence type="ECO:0000256" key="2">
    <source>
        <dbReference type="ARBA" id="ARBA00022679"/>
    </source>
</evidence>
<sequence>MKYARNGAHNTKRKEAIRIWFEGILNLKNEVKHLKRVKQIEQIKINSQLAYFSSKSRLKNGKSTSTTSTTSGISPPSDHVVNTFISTCVIFSVPTMAFFHMMRNLKRKMLSGNGSTFSFFRNISYIMEKKNLCTGSNPDITGNIKRRDKLPTAHILLETEIYSEYKDACTQSKYTRTPHSCPPLVDIFYRGINLCDLCESCTFDEVVFLLLYKRLPSEREINEKRRHTEYAYAHFAEKKIEKIAKIIENYNLLDLVKTCLFYFSNQEKQKGDVLFRFYNVMAFILKLVRLFFVKRLTRPDMAMERHGSNEFTHPDISMENYDNVCQFVIKNCIDQNCGPYELSDEKKEREKQKIVNEKKKLLNVLFILMCENGINENNFLIRMLSCRSKNYFDVCLSAITLYIDTFKSINFISSLDILLNVNVCDMEKTKHTLNKIMETIDNEKLFFYKNNFFLKKNKILKRYLTNYCNITTENNVNAFKRFKQIENIFLKQKKYASCYYYTLLTFHVLGISPDFLPTLYFLARLPSFTAHINEQAENNKNVKYASVYIGNPPTVGRS</sequence>
<dbReference type="PANTHER" id="PTHR11739:SF4">
    <property type="entry name" value="CITRATE SYNTHASE, PEROXISOMAL"/>
    <property type="match status" value="1"/>
</dbReference>
<protein>
    <submittedName>
        <fullName evidence="4">Citrate synthase-like protein, putative</fullName>
    </submittedName>
</protein>
<evidence type="ECO:0000313" key="5">
    <source>
        <dbReference type="Proteomes" id="UP000078546"/>
    </source>
</evidence>
<accession>A0A1A8WSF0</accession>
<dbReference type="PANTHER" id="PTHR11739">
    <property type="entry name" value="CITRATE SYNTHASE"/>
    <property type="match status" value="1"/>
</dbReference>
<dbReference type="GO" id="GO:0006099">
    <property type="term" value="P:tricarboxylic acid cycle"/>
    <property type="evidence" value="ECO:0007669"/>
    <property type="project" value="TreeGrafter"/>
</dbReference>
<reference evidence="5" key="1">
    <citation type="submission" date="2016-05" db="EMBL/GenBank/DDBJ databases">
        <authorList>
            <person name="Naeem Raeece"/>
        </authorList>
    </citation>
    <scope>NUCLEOTIDE SEQUENCE [LARGE SCALE GENOMIC DNA]</scope>
</reference>
<keyword evidence="3" id="KW-0812">Transmembrane</keyword>
<keyword evidence="3" id="KW-1133">Transmembrane helix</keyword>
<evidence type="ECO:0000256" key="3">
    <source>
        <dbReference type="SAM" id="Phobius"/>
    </source>
</evidence>
<organism evidence="4 5">
    <name type="scientific">Plasmodium ovale curtisi</name>
    <dbReference type="NCBI Taxonomy" id="864141"/>
    <lineage>
        <taxon>Eukaryota</taxon>
        <taxon>Sar</taxon>
        <taxon>Alveolata</taxon>
        <taxon>Apicomplexa</taxon>
        <taxon>Aconoidasida</taxon>
        <taxon>Haemosporida</taxon>
        <taxon>Plasmodiidae</taxon>
        <taxon>Plasmodium</taxon>
        <taxon>Plasmodium (Plasmodium)</taxon>
    </lineage>
</organism>
<keyword evidence="2" id="KW-0808">Transferase</keyword>
<proteinExistence type="inferred from homology"/>
<dbReference type="GO" id="GO:0005975">
    <property type="term" value="P:carbohydrate metabolic process"/>
    <property type="evidence" value="ECO:0007669"/>
    <property type="project" value="TreeGrafter"/>
</dbReference>
<dbReference type="InterPro" id="IPR002020">
    <property type="entry name" value="Citrate_synthase"/>
</dbReference>
<dbReference type="InterPro" id="IPR036969">
    <property type="entry name" value="Citrate_synthase_sf"/>
</dbReference>
<keyword evidence="3" id="KW-0472">Membrane</keyword>